<keyword evidence="3" id="KW-0813">Transport</keyword>
<dbReference type="GO" id="GO:0046930">
    <property type="term" value="C:pore complex"/>
    <property type="evidence" value="ECO:0007669"/>
    <property type="project" value="UniProtKB-KW"/>
</dbReference>
<dbReference type="SUPFAM" id="SSF56935">
    <property type="entry name" value="Porins"/>
    <property type="match status" value="1"/>
</dbReference>
<dbReference type="KEGG" id="ppai:E1956_27365"/>
<evidence type="ECO:0000256" key="8">
    <source>
        <dbReference type="ARBA" id="ARBA00023114"/>
    </source>
</evidence>
<keyword evidence="6 11" id="KW-0732">Signal</keyword>
<keyword evidence="4" id="KW-1134">Transmembrane beta strand</keyword>
<feature type="signal peptide" evidence="11">
    <location>
        <begin position="1"/>
        <end position="23"/>
    </location>
</feature>
<dbReference type="PANTHER" id="PTHR34501">
    <property type="entry name" value="PROTEIN YDDL-RELATED"/>
    <property type="match status" value="1"/>
</dbReference>
<dbReference type="GO" id="GO:0009279">
    <property type="term" value="C:cell outer membrane"/>
    <property type="evidence" value="ECO:0007669"/>
    <property type="project" value="UniProtKB-SubCell"/>
</dbReference>
<dbReference type="Proteomes" id="UP000295727">
    <property type="component" value="Chromosome 3"/>
</dbReference>
<dbReference type="InterPro" id="IPR023614">
    <property type="entry name" value="Porin_dom_sf"/>
</dbReference>
<protein>
    <submittedName>
        <fullName evidence="13">Porin</fullName>
    </submittedName>
</protein>
<feature type="domain" description="Porin" evidence="12">
    <location>
        <begin position="9"/>
        <end position="331"/>
    </location>
</feature>
<dbReference type="RefSeq" id="WP_134755129.1">
    <property type="nucleotide sequence ID" value="NZ_CP038150.1"/>
</dbReference>
<dbReference type="Pfam" id="PF13609">
    <property type="entry name" value="Porin_4"/>
    <property type="match status" value="1"/>
</dbReference>
<keyword evidence="5" id="KW-0812">Transmembrane</keyword>
<dbReference type="CDD" id="cd00342">
    <property type="entry name" value="gram_neg_porins"/>
    <property type="match status" value="1"/>
</dbReference>
<feature type="chain" id="PRO_5020899742" evidence="11">
    <location>
        <begin position="24"/>
        <end position="364"/>
    </location>
</feature>
<evidence type="ECO:0000313" key="13">
    <source>
        <dbReference type="EMBL" id="QBR00966.1"/>
    </source>
</evidence>
<keyword evidence="8" id="KW-0626">Porin</keyword>
<comment type="subunit">
    <text evidence="2">Homotrimer.</text>
</comment>
<dbReference type="Gene3D" id="2.40.160.10">
    <property type="entry name" value="Porin"/>
    <property type="match status" value="1"/>
</dbReference>
<proteinExistence type="predicted"/>
<keyword evidence="10" id="KW-0998">Cell outer membrane</keyword>
<keyword evidence="9" id="KW-0472">Membrane</keyword>
<dbReference type="PANTHER" id="PTHR34501:SF9">
    <property type="entry name" value="MAJOR OUTER MEMBRANE PROTEIN P.IA"/>
    <property type="match status" value="1"/>
</dbReference>
<evidence type="ECO:0000256" key="7">
    <source>
        <dbReference type="ARBA" id="ARBA00023065"/>
    </source>
</evidence>
<dbReference type="GO" id="GO:0006811">
    <property type="term" value="P:monoatomic ion transport"/>
    <property type="evidence" value="ECO:0007669"/>
    <property type="project" value="UniProtKB-KW"/>
</dbReference>
<evidence type="ECO:0000256" key="5">
    <source>
        <dbReference type="ARBA" id="ARBA00022692"/>
    </source>
</evidence>
<evidence type="ECO:0000256" key="2">
    <source>
        <dbReference type="ARBA" id="ARBA00011233"/>
    </source>
</evidence>
<comment type="subcellular location">
    <subcellularLocation>
        <location evidence="1">Cell outer membrane</location>
        <topology evidence="1">Multi-pass membrane protein</topology>
    </subcellularLocation>
</comment>
<dbReference type="AlphaFoldDB" id="A0A4P7CXJ2"/>
<dbReference type="EMBL" id="CP038150">
    <property type="protein sequence ID" value="QBR00966.1"/>
    <property type="molecule type" value="Genomic_DNA"/>
</dbReference>
<keyword evidence="14" id="KW-1185">Reference proteome</keyword>
<evidence type="ECO:0000256" key="10">
    <source>
        <dbReference type="ARBA" id="ARBA00023237"/>
    </source>
</evidence>
<evidence type="ECO:0000256" key="11">
    <source>
        <dbReference type="SAM" id="SignalP"/>
    </source>
</evidence>
<accession>A0A4P7CXJ2</accession>
<dbReference type="OrthoDB" id="8982743at2"/>
<evidence type="ECO:0000256" key="3">
    <source>
        <dbReference type="ARBA" id="ARBA00022448"/>
    </source>
</evidence>
<reference evidence="13 14" key="1">
    <citation type="submission" date="2019-03" db="EMBL/GenBank/DDBJ databases">
        <title>Paraburkholderia sp. 7MH5, isolated from subtropical forest soil.</title>
        <authorList>
            <person name="Gao Z.-H."/>
            <person name="Qiu L.-H."/>
        </authorList>
    </citation>
    <scope>NUCLEOTIDE SEQUENCE [LARGE SCALE GENOMIC DNA]</scope>
    <source>
        <strain evidence="13 14">7MH5</strain>
    </source>
</reference>
<evidence type="ECO:0000256" key="1">
    <source>
        <dbReference type="ARBA" id="ARBA00004571"/>
    </source>
</evidence>
<gene>
    <name evidence="13" type="ORF">E1956_27365</name>
</gene>
<keyword evidence="7" id="KW-0406">Ion transport</keyword>
<evidence type="ECO:0000256" key="6">
    <source>
        <dbReference type="ARBA" id="ARBA00022729"/>
    </source>
</evidence>
<evidence type="ECO:0000256" key="9">
    <source>
        <dbReference type="ARBA" id="ARBA00023136"/>
    </source>
</evidence>
<evidence type="ECO:0000313" key="14">
    <source>
        <dbReference type="Proteomes" id="UP000295727"/>
    </source>
</evidence>
<evidence type="ECO:0000256" key="4">
    <source>
        <dbReference type="ARBA" id="ARBA00022452"/>
    </source>
</evidence>
<organism evidence="13 14">
    <name type="scientific">Paraburkholderia pallida</name>
    <dbReference type="NCBI Taxonomy" id="2547399"/>
    <lineage>
        <taxon>Bacteria</taxon>
        <taxon>Pseudomonadati</taxon>
        <taxon>Pseudomonadota</taxon>
        <taxon>Betaproteobacteria</taxon>
        <taxon>Burkholderiales</taxon>
        <taxon>Burkholderiaceae</taxon>
        <taxon>Paraburkholderia</taxon>
    </lineage>
</organism>
<evidence type="ECO:0000259" key="12">
    <source>
        <dbReference type="Pfam" id="PF13609"/>
    </source>
</evidence>
<name>A0A4P7CXJ2_9BURK</name>
<dbReference type="InterPro" id="IPR033900">
    <property type="entry name" value="Gram_neg_porin_domain"/>
</dbReference>
<dbReference type="InterPro" id="IPR050298">
    <property type="entry name" value="Gram-neg_bact_OMP"/>
</dbReference>
<sequence>MKKCLVAPACAALGLASISGAYAQSSITLYGSLDAGVGYVSNLHGSHSFFSEQGTFQADRWGLTGTEDLGSGLKTVFKLESGFSTISGAMSSAGTLFNRQAYVGLSKNDIGTVTLGRQTDFHFEMLGPLSTAQSLGDFSAFHPGNVDGLANTVPVELSNTAKFVSRPFWGLTVGALYGFTNSSSSTTGRTISFGANYGYGPLKLAAAWSEYHDRTLNLAGGLGLDAFEGVNLAGGAPFVADSVRNAGIGGSYQWGRFQLHALVTEVRIERRGDAQNYRTVDGGVNFQVTPAYMVGAGAWTMTLSGKRWTQATVANVYSLSKRTQVYMDVMVERASSGAVADTVGIGASSSGSQTAVLTGIHHFF</sequence>
<dbReference type="GO" id="GO:0015288">
    <property type="term" value="F:porin activity"/>
    <property type="evidence" value="ECO:0007669"/>
    <property type="project" value="UniProtKB-KW"/>
</dbReference>